<keyword evidence="4 6" id="KW-0732">Signal</keyword>
<keyword evidence="6" id="KW-0472">Membrane</keyword>
<gene>
    <name evidence="8" type="ORF">B5M42_04960</name>
</gene>
<feature type="region of interest" description="Disordered" evidence="7">
    <location>
        <begin position="32"/>
        <end position="65"/>
    </location>
</feature>
<keyword evidence="3 6" id="KW-0762">Sugar transport</keyword>
<evidence type="ECO:0000256" key="4">
    <source>
        <dbReference type="ARBA" id="ARBA00022729"/>
    </source>
</evidence>
<feature type="compositionally biased region" description="Low complexity" evidence="7">
    <location>
        <begin position="32"/>
        <end position="54"/>
    </location>
</feature>
<evidence type="ECO:0000313" key="8">
    <source>
        <dbReference type="EMBL" id="TFE90620.1"/>
    </source>
</evidence>
<dbReference type="GO" id="GO:1901982">
    <property type="term" value="F:maltose binding"/>
    <property type="evidence" value="ECO:0007669"/>
    <property type="project" value="TreeGrafter"/>
</dbReference>
<dbReference type="GO" id="GO:0042956">
    <property type="term" value="P:maltodextrin transmembrane transport"/>
    <property type="evidence" value="ECO:0007669"/>
    <property type="project" value="TreeGrafter"/>
</dbReference>
<dbReference type="Pfam" id="PF13416">
    <property type="entry name" value="SBP_bac_8"/>
    <property type="match status" value="1"/>
</dbReference>
<keyword evidence="9" id="KW-1185">Reference proteome</keyword>
<dbReference type="GO" id="GO:0015144">
    <property type="term" value="F:carbohydrate transmembrane transporter activity"/>
    <property type="evidence" value="ECO:0007669"/>
    <property type="project" value="InterPro"/>
</dbReference>
<proteinExistence type="inferred from homology"/>
<name>A0A4Y8Q9H4_9BACL</name>
<comment type="subcellular location">
    <subcellularLocation>
        <location evidence="6">Cell membrane</location>
        <topology evidence="6">Lipid-anchor</topology>
    </subcellularLocation>
</comment>
<keyword evidence="6" id="KW-0449">Lipoprotein</keyword>
<organism evidence="8 9">
    <name type="scientific">Paenibacillus athensensis</name>
    <dbReference type="NCBI Taxonomy" id="1967502"/>
    <lineage>
        <taxon>Bacteria</taxon>
        <taxon>Bacillati</taxon>
        <taxon>Bacillota</taxon>
        <taxon>Bacilli</taxon>
        <taxon>Bacillales</taxon>
        <taxon>Paenibacillaceae</taxon>
        <taxon>Paenibacillus</taxon>
    </lineage>
</organism>
<dbReference type="SUPFAM" id="SSF53850">
    <property type="entry name" value="Periplasmic binding protein-like II"/>
    <property type="match status" value="1"/>
</dbReference>
<comment type="similarity">
    <text evidence="1 6">Belongs to the bacterial solute-binding protein 1 family.</text>
</comment>
<evidence type="ECO:0000256" key="5">
    <source>
        <dbReference type="ARBA" id="ARBA00030303"/>
    </source>
</evidence>
<dbReference type="PROSITE" id="PS01037">
    <property type="entry name" value="SBP_BACTERIAL_1"/>
    <property type="match status" value="1"/>
</dbReference>
<evidence type="ECO:0000256" key="2">
    <source>
        <dbReference type="ARBA" id="ARBA00022448"/>
    </source>
</evidence>
<evidence type="ECO:0000256" key="1">
    <source>
        <dbReference type="ARBA" id="ARBA00008520"/>
    </source>
</evidence>
<reference evidence="8 9" key="1">
    <citation type="submission" date="2017-03" db="EMBL/GenBank/DDBJ databases">
        <title>Isolation of Levoglucosan Utilizing Bacteria.</title>
        <authorList>
            <person name="Arya A.S."/>
        </authorList>
    </citation>
    <scope>NUCLEOTIDE SEQUENCE [LARGE SCALE GENOMIC DNA]</scope>
    <source>
        <strain evidence="8 9">MEC069</strain>
    </source>
</reference>
<dbReference type="OrthoDB" id="9766758at2"/>
<sequence>MSYKKLLTVAMCSTIAISALTACGAKQEEASPAATAADTQKPAATADADAGAKANMPEKPKELTIWPDDNADKLAVITELAKKYTEKTGIQVKITPTSMNNQKEALTLDGPSGKGPDLYYQPGIGDLVLKGLVQPIVADSQTLGAYTPESLAALSQGGKLYGLPAVIETYALFYNKKLLPEPPKTMADLAKIQQEKTNAAKQEYGFLFDATNFYFAWGFLGGSGGYIFQNDGKGGFNIGDIGLNKEGTVKGATLIQDWFKQGYLPKGINGDILGGLFTQGKVAAVINGPWAITDYKKQLGDDLAVAPIPTMDDGKHPTSFIGVKGWMLSKFSKSPEWASDLAAFLTNEENAKYYYQKTGEVPPVVKVLNDPELTSNPLVSGFSQQIQYGIPFPTVPELDAVWDPMANALKFISEGKDVQSTLNDAVQQVQDKIKMSGATDAK</sequence>
<dbReference type="PROSITE" id="PS51257">
    <property type="entry name" value="PROKAR_LIPOPROTEIN"/>
    <property type="match status" value="1"/>
</dbReference>
<dbReference type="AlphaFoldDB" id="A0A4Y8Q9H4"/>
<protein>
    <recommendedName>
        <fullName evidence="5 6">Maltodextrin-binding protein</fullName>
    </recommendedName>
</protein>
<dbReference type="InterPro" id="IPR006061">
    <property type="entry name" value="SBP_1_CS"/>
</dbReference>
<dbReference type="InterPro" id="IPR006059">
    <property type="entry name" value="SBP"/>
</dbReference>
<dbReference type="PANTHER" id="PTHR30061">
    <property type="entry name" value="MALTOSE-BINDING PERIPLASMIC PROTEIN"/>
    <property type="match status" value="1"/>
</dbReference>
<keyword evidence="2 6" id="KW-0813">Transport</keyword>
<evidence type="ECO:0000313" key="9">
    <source>
        <dbReference type="Proteomes" id="UP000298246"/>
    </source>
</evidence>
<accession>A0A4Y8Q9H4</accession>
<dbReference type="PRINTS" id="PR00181">
    <property type="entry name" value="MALTOSEBP"/>
</dbReference>
<evidence type="ECO:0000256" key="6">
    <source>
        <dbReference type="RuleBase" id="RU365005"/>
    </source>
</evidence>
<evidence type="ECO:0000256" key="3">
    <source>
        <dbReference type="ARBA" id="ARBA00022597"/>
    </source>
</evidence>
<keyword evidence="6" id="KW-1003">Cell membrane</keyword>
<dbReference type="Proteomes" id="UP000298246">
    <property type="component" value="Unassembled WGS sequence"/>
</dbReference>
<feature type="chain" id="PRO_5039764195" description="Maltodextrin-binding protein" evidence="6">
    <location>
        <begin position="22"/>
        <end position="442"/>
    </location>
</feature>
<dbReference type="PANTHER" id="PTHR30061:SF50">
    <property type="entry name" value="MALTOSE_MALTODEXTRIN-BINDING PERIPLASMIC PROTEIN"/>
    <property type="match status" value="1"/>
</dbReference>
<comment type="caution">
    <text evidence="8">The sequence shown here is derived from an EMBL/GenBank/DDBJ whole genome shotgun (WGS) entry which is preliminary data.</text>
</comment>
<dbReference type="GO" id="GO:0055052">
    <property type="term" value="C:ATP-binding cassette (ABC) transporter complex, substrate-binding subunit-containing"/>
    <property type="evidence" value="ECO:0007669"/>
    <property type="project" value="TreeGrafter"/>
</dbReference>
<evidence type="ECO:0000256" key="7">
    <source>
        <dbReference type="SAM" id="MobiDB-lite"/>
    </source>
</evidence>
<dbReference type="GO" id="GO:0015768">
    <property type="term" value="P:maltose transport"/>
    <property type="evidence" value="ECO:0007669"/>
    <property type="project" value="TreeGrafter"/>
</dbReference>
<feature type="signal peptide" evidence="6">
    <location>
        <begin position="1"/>
        <end position="21"/>
    </location>
</feature>
<dbReference type="RefSeq" id="WP_134750348.1">
    <property type="nucleotide sequence ID" value="NZ_MYFO02000008.1"/>
</dbReference>
<dbReference type="InterPro" id="IPR006060">
    <property type="entry name" value="Maltose/Cyclodextrin-bd"/>
</dbReference>
<dbReference type="Gene3D" id="3.40.190.10">
    <property type="entry name" value="Periplasmic binding protein-like II"/>
    <property type="match status" value="2"/>
</dbReference>
<dbReference type="EMBL" id="MYFO01000004">
    <property type="protein sequence ID" value="TFE90620.1"/>
    <property type="molecule type" value="Genomic_DNA"/>
</dbReference>